<evidence type="ECO:0000313" key="11">
    <source>
        <dbReference type="Proteomes" id="UP001283361"/>
    </source>
</evidence>
<accession>A0AAE1DDN8</accession>
<dbReference type="GO" id="GO:0005634">
    <property type="term" value="C:nucleus"/>
    <property type="evidence" value="ECO:0007669"/>
    <property type="project" value="UniProtKB-SubCell"/>
</dbReference>
<evidence type="ECO:0000256" key="8">
    <source>
        <dbReference type="SAM" id="Phobius"/>
    </source>
</evidence>
<feature type="region of interest" description="Disordered" evidence="7">
    <location>
        <begin position="479"/>
        <end position="533"/>
    </location>
</feature>
<dbReference type="Pfam" id="PF00751">
    <property type="entry name" value="DM"/>
    <property type="match status" value="1"/>
</dbReference>
<feature type="region of interest" description="Disordered" evidence="7">
    <location>
        <begin position="793"/>
        <end position="865"/>
    </location>
</feature>
<feature type="compositionally biased region" description="Polar residues" evidence="7">
    <location>
        <begin position="497"/>
        <end position="509"/>
    </location>
</feature>
<dbReference type="Pfam" id="PF21534">
    <property type="entry name" value="Rost"/>
    <property type="match status" value="1"/>
</dbReference>
<dbReference type="FunFam" id="4.10.1040.10:FF:000001">
    <property type="entry name" value="doublesex- and mab-3-related transcription factor 1"/>
    <property type="match status" value="1"/>
</dbReference>
<comment type="similarity">
    <text evidence="1">Belongs to the DMRT family.</text>
</comment>
<comment type="subcellular location">
    <subcellularLocation>
        <location evidence="6">Nucleus</location>
    </subcellularLocation>
</comment>
<keyword evidence="2 6" id="KW-0479">Metal-binding</keyword>
<keyword evidence="3 6" id="KW-0862">Zinc</keyword>
<feature type="DNA-binding region" description="DM" evidence="6">
    <location>
        <begin position="539"/>
        <end position="586"/>
    </location>
</feature>
<reference evidence="10" key="1">
    <citation type="journal article" date="2023" name="G3 (Bethesda)">
        <title>A reference genome for the long-term kleptoplast-retaining sea slug Elysia crispata morphotype clarki.</title>
        <authorList>
            <person name="Eastman K.E."/>
            <person name="Pendleton A.L."/>
            <person name="Shaikh M.A."/>
            <person name="Suttiyut T."/>
            <person name="Ogas R."/>
            <person name="Tomko P."/>
            <person name="Gavelis G."/>
            <person name="Widhalm J.R."/>
            <person name="Wisecaver J.H."/>
        </authorList>
    </citation>
    <scope>NUCLEOTIDE SEQUENCE</scope>
    <source>
        <strain evidence="10">ECLA1</strain>
    </source>
</reference>
<evidence type="ECO:0000256" key="3">
    <source>
        <dbReference type="ARBA" id="ARBA00022833"/>
    </source>
</evidence>
<comment type="caution">
    <text evidence="10">The sequence shown here is derived from an EMBL/GenBank/DDBJ whole genome shotgun (WGS) entry which is preliminary data.</text>
</comment>
<dbReference type="PANTHER" id="PTHR12322:SF53">
    <property type="entry name" value="DOUBLESEX-MAB RELATED 11E"/>
    <property type="match status" value="1"/>
</dbReference>
<gene>
    <name evidence="10" type="ORF">RRG08_040427</name>
</gene>
<evidence type="ECO:0000259" key="9">
    <source>
        <dbReference type="PROSITE" id="PS50809"/>
    </source>
</evidence>
<evidence type="ECO:0000256" key="2">
    <source>
        <dbReference type="ARBA" id="ARBA00022723"/>
    </source>
</evidence>
<evidence type="ECO:0000256" key="5">
    <source>
        <dbReference type="ARBA" id="ARBA00023242"/>
    </source>
</evidence>
<keyword evidence="8" id="KW-0812">Transmembrane</keyword>
<feature type="region of interest" description="Disordered" evidence="7">
    <location>
        <begin position="944"/>
        <end position="975"/>
    </location>
</feature>
<organism evidence="10 11">
    <name type="scientific">Elysia crispata</name>
    <name type="common">lettuce slug</name>
    <dbReference type="NCBI Taxonomy" id="231223"/>
    <lineage>
        <taxon>Eukaryota</taxon>
        <taxon>Metazoa</taxon>
        <taxon>Spiralia</taxon>
        <taxon>Lophotrochozoa</taxon>
        <taxon>Mollusca</taxon>
        <taxon>Gastropoda</taxon>
        <taxon>Heterobranchia</taxon>
        <taxon>Euthyneura</taxon>
        <taxon>Panpulmonata</taxon>
        <taxon>Sacoglossa</taxon>
        <taxon>Placobranchoidea</taxon>
        <taxon>Plakobranchidae</taxon>
        <taxon>Elysia</taxon>
    </lineage>
</organism>
<evidence type="ECO:0000256" key="4">
    <source>
        <dbReference type="ARBA" id="ARBA00023125"/>
    </source>
</evidence>
<dbReference type="PROSITE" id="PS40000">
    <property type="entry name" value="DM_1"/>
    <property type="match status" value="1"/>
</dbReference>
<dbReference type="SUPFAM" id="SSF82927">
    <property type="entry name" value="Cysteine-rich DNA binding domain, (DM domain)"/>
    <property type="match status" value="1"/>
</dbReference>
<evidence type="ECO:0000256" key="7">
    <source>
        <dbReference type="SAM" id="MobiDB-lite"/>
    </source>
</evidence>
<dbReference type="Pfam" id="PF03474">
    <property type="entry name" value="DMA"/>
    <property type="match status" value="1"/>
</dbReference>
<feature type="transmembrane region" description="Helical" evidence="8">
    <location>
        <begin position="208"/>
        <end position="232"/>
    </location>
</feature>
<proteinExistence type="inferred from homology"/>
<feature type="region of interest" description="Disordered" evidence="7">
    <location>
        <begin position="377"/>
        <end position="414"/>
    </location>
</feature>
<dbReference type="InterPro" id="IPR005173">
    <property type="entry name" value="DMA"/>
</dbReference>
<feature type="compositionally biased region" description="Low complexity" evidence="7">
    <location>
        <begin position="804"/>
        <end position="821"/>
    </location>
</feature>
<feature type="domain" description="DM" evidence="9">
    <location>
        <begin position="539"/>
        <end position="586"/>
    </location>
</feature>
<keyword evidence="8" id="KW-0472">Membrane</keyword>
<dbReference type="GO" id="GO:0046872">
    <property type="term" value="F:metal ion binding"/>
    <property type="evidence" value="ECO:0007669"/>
    <property type="project" value="UniProtKB-KW"/>
</dbReference>
<dbReference type="Proteomes" id="UP001283361">
    <property type="component" value="Unassembled WGS sequence"/>
</dbReference>
<keyword evidence="5 6" id="KW-0539">Nucleus</keyword>
<evidence type="ECO:0000256" key="6">
    <source>
        <dbReference type="PROSITE-ProRule" id="PRU00070"/>
    </source>
</evidence>
<dbReference type="InterPro" id="IPR009060">
    <property type="entry name" value="UBA-like_sf"/>
</dbReference>
<dbReference type="InterPro" id="IPR026607">
    <property type="entry name" value="DMRT"/>
</dbReference>
<evidence type="ECO:0000256" key="1">
    <source>
        <dbReference type="ARBA" id="ARBA00006834"/>
    </source>
</evidence>
<dbReference type="EMBL" id="JAWDGP010004190">
    <property type="protein sequence ID" value="KAK3766904.1"/>
    <property type="molecule type" value="Genomic_DNA"/>
</dbReference>
<dbReference type="GO" id="GO:0000978">
    <property type="term" value="F:RNA polymerase II cis-regulatory region sequence-specific DNA binding"/>
    <property type="evidence" value="ECO:0007669"/>
    <property type="project" value="TreeGrafter"/>
</dbReference>
<dbReference type="GO" id="GO:0000981">
    <property type="term" value="F:DNA-binding transcription factor activity, RNA polymerase II-specific"/>
    <property type="evidence" value="ECO:0007669"/>
    <property type="project" value="TreeGrafter"/>
</dbReference>
<feature type="transmembrane region" description="Helical" evidence="8">
    <location>
        <begin position="48"/>
        <end position="67"/>
    </location>
</feature>
<keyword evidence="8" id="KW-1133">Transmembrane helix</keyword>
<dbReference type="InterPro" id="IPR036407">
    <property type="entry name" value="DM_DNA-bd_sf"/>
</dbReference>
<feature type="transmembrane region" description="Helical" evidence="8">
    <location>
        <begin position="265"/>
        <end position="286"/>
    </location>
</feature>
<dbReference type="InterPro" id="IPR049352">
    <property type="entry name" value="Rost"/>
</dbReference>
<name>A0AAE1DDN8_9GAST</name>
<dbReference type="PANTHER" id="PTHR12322">
    <property type="entry name" value="DOUBLESEX AND MAB-3 RELATED TRANSCRIPTION FACTOR DMRT"/>
    <property type="match status" value="1"/>
</dbReference>
<dbReference type="SUPFAM" id="SSF46934">
    <property type="entry name" value="UBA-like"/>
    <property type="match status" value="1"/>
</dbReference>
<dbReference type="Gene3D" id="4.10.1040.10">
    <property type="entry name" value="DM DNA-binding domain"/>
    <property type="match status" value="1"/>
</dbReference>
<feature type="transmembrane region" description="Helical" evidence="8">
    <location>
        <begin position="117"/>
        <end position="136"/>
    </location>
</feature>
<feature type="compositionally biased region" description="Basic and acidic residues" evidence="7">
    <location>
        <begin position="855"/>
        <end position="865"/>
    </location>
</feature>
<dbReference type="AlphaFoldDB" id="A0AAE1DDN8"/>
<dbReference type="SMART" id="SM00301">
    <property type="entry name" value="DM"/>
    <property type="match status" value="1"/>
</dbReference>
<keyword evidence="4 6" id="KW-0238">DNA-binding</keyword>
<keyword evidence="11" id="KW-1185">Reference proteome</keyword>
<protein>
    <recommendedName>
        <fullName evidence="9">DM domain-containing protein</fullName>
    </recommendedName>
</protein>
<dbReference type="PROSITE" id="PS50809">
    <property type="entry name" value="DM_2"/>
    <property type="match status" value="1"/>
</dbReference>
<evidence type="ECO:0000313" key="10">
    <source>
        <dbReference type="EMBL" id="KAK3766904.1"/>
    </source>
</evidence>
<dbReference type="InterPro" id="IPR001275">
    <property type="entry name" value="DM_DNA-bd"/>
</dbReference>
<feature type="compositionally biased region" description="Polar residues" evidence="7">
    <location>
        <begin position="944"/>
        <end position="961"/>
    </location>
</feature>
<sequence>MCASILTRRIFSMMARQLCKEEFRFRNFFYYFEDETAFYRCQWKWPRCVYVTLRVLLAAYTVFGFIFEVINYYQNARILDKSTNISALPDHADDDVDGPNFDDWDSRRPWFVYFTNWTYMVQMAHMVLAAVLSILVKGSDDGPKLTLSRERNLKAEGSSIEYFSDEESEPLITAEELPYTPKRYDSCSRSSSLLSSRQRKRLAWYFKLSWLLSNITSACAPIVTTIFFMALYEGGPVSVANTNVHILNTVFVVVDHLVSARPVRLLHWPAPVLFGACYTLFSYIFWTFNHVNHVVYKGVLDWNDPAQAVGNGLALAFVVGPLLHKLFYIDPPVNFEGHQMNEVVPHKSTKMSHRGPFEIHLKSQTTDLRLDPTCRNLDEAGQDSESMREENEDVISEAESRNTLTLEDESIGDDDEFLDIDDSFEFHQEDSNKDNQFSAFARSQYKSLPLFGGENALGKDVVSESEACVSSKTAEALFHSNLSETSSKDEEGRGQHHSNGGSYQQNGSVPSGKEIAKSSQAVKPNPGTGNKRLLRTPKCARCRNHGVVSCLKGHKRYCRWRDCTCANCLLVVERQRIMAAQVALRRHQASEMTSALKAKVKSAASLLQQRKLLQRNLRNLQQHSLSREILSNYRNRVHSMQPSEMNKGVMSPLVNERMRKRRCFADKELEMVMLERERQAEVMANHRHTLHQVMHTHNQQVAHLNGLRINSFQQQSVLNLTSSRSVMLQEGLKKMHAFQDEVRSVIQPQGTSSPKEFLQKVFPAHNASLIELVWQGCGGDLERTIEQLAKGMDPTPEADKIRPTNNTTLNSSSLLVSSGGLSERRIPGFLSSNEVPPLNMRDNEPSALSPGPSHEPSHHSVGHSDPRKSAGFFSLYSPLMLPGPFFMPSYPNVFFQAMKNAPKAKTNDRTPKIWQLPQCVNTKYPSISTHTTNDGERVCKNNVNGQQAQYPSSSDLTSSLQKPEDRDFTSPSLLSSDCLQDQDRLAYFVNTAENAANIEHHHKAELGHKKSPLVFQGQPQSANSFRENIHGNIEVKEVAEDNVNNPNETNQSHVKRPPPLKFSVEAIMGRS</sequence>
<dbReference type="GO" id="GO:0007548">
    <property type="term" value="P:sex differentiation"/>
    <property type="evidence" value="ECO:0007669"/>
    <property type="project" value="TreeGrafter"/>
</dbReference>